<name>A0A5D0WJS2_9FIRM</name>
<reference evidence="1 2" key="1">
    <citation type="submission" date="2019-08" db="EMBL/GenBank/DDBJ databases">
        <title>Isolation and enrichment of carboxydotrophic bacteria from anaerobic sludge for the production of bio-based chemicals from syngas.</title>
        <authorList>
            <person name="Antares A.L."/>
            <person name="Moreira J."/>
            <person name="Diender M."/>
            <person name="Parshina S.N."/>
            <person name="Stams A.J.M."/>
            <person name="Alves M."/>
            <person name="Alves J.I."/>
            <person name="Sousa D.Z."/>
        </authorList>
    </citation>
    <scope>NUCLEOTIDE SEQUENCE [LARGE SCALE GENOMIC DNA]</scope>
    <source>
        <strain evidence="1 2">JM</strain>
    </source>
</reference>
<dbReference type="Gene3D" id="2.160.20.80">
    <property type="entry name" value="E3 ubiquitin-protein ligase SopA"/>
    <property type="match status" value="1"/>
</dbReference>
<proteinExistence type="predicted"/>
<dbReference type="Pfam" id="PF00805">
    <property type="entry name" value="Pentapeptide"/>
    <property type="match status" value="2"/>
</dbReference>
<dbReference type="SUPFAM" id="SSF141571">
    <property type="entry name" value="Pentapeptide repeat-like"/>
    <property type="match status" value="1"/>
</dbReference>
<sequence length="171" mass="18795">MRIFPSSHFGNHFLKTVTFRTAILKKSTAGICVLSPAACPTAVLPRVISIAVSFLPVNWWVLIFFQAQLENFLATDSSFQYANFSKAKLKALEISQCDFSEATISECKLTQIKLDDVNFSQTSFFKTPLKGLDFTSCQIDGLIVSIEALSGAVVTTFQAAELAKLMGLIVR</sequence>
<evidence type="ECO:0000313" key="2">
    <source>
        <dbReference type="Proteomes" id="UP000322619"/>
    </source>
</evidence>
<comment type="caution">
    <text evidence="1">The sequence shown here is derived from an EMBL/GenBank/DDBJ whole genome shotgun (WGS) entry which is preliminary data.</text>
</comment>
<dbReference type="AlphaFoldDB" id="A0A5D0WJS2"/>
<dbReference type="InterPro" id="IPR001646">
    <property type="entry name" value="5peptide_repeat"/>
</dbReference>
<organism evidence="1 2">
    <name type="scientific">Acetobacterium wieringae</name>
    <dbReference type="NCBI Taxonomy" id="52694"/>
    <lineage>
        <taxon>Bacteria</taxon>
        <taxon>Bacillati</taxon>
        <taxon>Bacillota</taxon>
        <taxon>Clostridia</taxon>
        <taxon>Eubacteriales</taxon>
        <taxon>Eubacteriaceae</taxon>
        <taxon>Acetobacterium</taxon>
    </lineage>
</organism>
<dbReference type="Proteomes" id="UP000322619">
    <property type="component" value="Unassembled WGS sequence"/>
</dbReference>
<dbReference type="EMBL" id="VSLA01000028">
    <property type="protein sequence ID" value="TYC83868.1"/>
    <property type="molecule type" value="Genomic_DNA"/>
</dbReference>
<evidence type="ECO:0000313" key="1">
    <source>
        <dbReference type="EMBL" id="TYC83868.1"/>
    </source>
</evidence>
<accession>A0A5D0WJS2</accession>
<protein>
    <submittedName>
        <fullName evidence="1">Pentapeptide repeat-containing protein</fullName>
    </submittedName>
</protein>
<gene>
    <name evidence="1" type="ORF">FXB42_14555</name>
</gene>